<dbReference type="EMBL" id="MSIF01000036">
    <property type="protein sequence ID" value="OLF04863.1"/>
    <property type="molecule type" value="Genomic_DNA"/>
</dbReference>
<reference evidence="1 2" key="1">
    <citation type="submission" date="2016-12" db="EMBL/GenBank/DDBJ databases">
        <title>The draft genome sequence of Actinophytocola xinjiangensis.</title>
        <authorList>
            <person name="Wang W."/>
            <person name="Yuan L."/>
        </authorList>
    </citation>
    <scope>NUCLEOTIDE SEQUENCE [LARGE SCALE GENOMIC DNA]</scope>
    <source>
        <strain evidence="1 2">CGMCC 4.4663</strain>
    </source>
</reference>
<evidence type="ECO:0000313" key="2">
    <source>
        <dbReference type="Proteomes" id="UP000185696"/>
    </source>
</evidence>
<name>A0A7Z1ATW2_9PSEU</name>
<evidence type="ECO:0000313" key="1">
    <source>
        <dbReference type="EMBL" id="OLF04863.1"/>
    </source>
</evidence>
<proteinExistence type="predicted"/>
<organism evidence="1 2">
    <name type="scientific">Actinophytocola xinjiangensis</name>
    <dbReference type="NCBI Taxonomy" id="485602"/>
    <lineage>
        <taxon>Bacteria</taxon>
        <taxon>Bacillati</taxon>
        <taxon>Actinomycetota</taxon>
        <taxon>Actinomycetes</taxon>
        <taxon>Pseudonocardiales</taxon>
        <taxon>Pseudonocardiaceae</taxon>
    </lineage>
</organism>
<protein>
    <submittedName>
        <fullName evidence="1">Uncharacterized protein</fullName>
    </submittedName>
</protein>
<dbReference type="AlphaFoldDB" id="A0A7Z1ATW2"/>
<comment type="caution">
    <text evidence="1">The sequence shown here is derived from an EMBL/GenBank/DDBJ whole genome shotgun (WGS) entry which is preliminary data.</text>
</comment>
<keyword evidence="2" id="KW-1185">Reference proteome</keyword>
<sequence>MAPDEVRFEWTDNSVGEEGFLVESRPAGEREFRVVAMVDPDVTSHGLVLLPGERVAEFRVRSYRFGPASTVVRRTTGIS</sequence>
<accession>A0A7Z1ATW2</accession>
<dbReference type="Proteomes" id="UP000185696">
    <property type="component" value="Unassembled WGS sequence"/>
</dbReference>
<gene>
    <name evidence="1" type="ORF">BLA60_38525</name>
</gene>